<reference evidence="1 2" key="1">
    <citation type="submission" date="2014-08" db="EMBL/GenBank/DDBJ databases">
        <authorList>
            <person name="Moulin Lionel"/>
        </authorList>
    </citation>
    <scope>NUCLEOTIDE SEQUENCE [LARGE SCALE GENOMIC DNA]</scope>
</reference>
<proteinExistence type="predicted"/>
<evidence type="ECO:0000313" key="2">
    <source>
        <dbReference type="Proteomes" id="UP000046373"/>
    </source>
</evidence>
<organism evidence="1 2">
    <name type="scientific">Mesorhizobium plurifarium</name>
    <dbReference type="NCBI Taxonomy" id="69974"/>
    <lineage>
        <taxon>Bacteria</taxon>
        <taxon>Pseudomonadati</taxon>
        <taxon>Pseudomonadota</taxon>
        <taxon>Alphaproteobacteria</taxon>
        <taxon>Hyphomicrobiales</taxon>
        <taxon>Phyllobacteriaceae</taxon>
        <taxon>Mesorhizobium</taxon>
    </lineage>
</organism>
<name>A0A090F9Y9_MESPL</name>
<protein>
    <submittedName>
        <fullName evidence="1">Uncharacterized protein</fullName>
    </submittedName>
</protein>
<gene>
    <name evidence="1" type="ORF">MPLDJ20_230086</name>
</gene>
<dbReference type="Proteomes" id="UP000046373">
    <property type="component" value="Unassembled WGS sequence"/>
</dbReference>
<dbReference type="AlphaFoldDB" id="A0A090F9Y9"/>
<accession>A0A090F9Y9</accession>
<sequence length="56" mass="6106">MSANELAAGLAFENPRKLRQSVMEITYGSGSDACRRERSGVFGPTTCQDNDLKRVA</sequence>
<evidence type="ECO:0000313" key="1">
    <source>
        <dbReference type="EMBL" id="CDX38466.1"/>
    </source>
</evidence>
<dbReference type="EMBL" id="CCNB01000016">
    <property type="protein sequence ID" value="CDX38466.1"/>
    <property type="molecule type" value="Genomic_DNA"/>
</dbReference>